<gene>
    <name evidence="1" type="ORF">EPI10_033232</name>
</gene>
<sequence>MGRLKIKQSLGRTTCVYRLKETRGRFERARDVRSAVEMSSFRGKSTTSRYKIEYYLFSALPGTMSGSCPWQPKMELLHIPKPSSV</sequence>
<dbReference type="AlphaFoldDB" id="A0A5B6X7T3"/>
<reference evidence="2" key="1">
    <citation type="journal article" date="2019" name="Plant Biotechnol. J.">
        <title>Genome sequencing of the Australian wild diploid species Gossypium australe highlights disease resistance and delayed gland morphogenesis.</title>
        <authorList>
            <person name="Cai Y."/>
            <person name="Cai X."/>
            <person name="Wang Q."/>
            <person name="Wang P."/>
            <person name="Zhang Y."/>
            <person name="Cai C."/>
            <person name="Xu Y."/>
            <person name="Wang K."/>
            <person name="Zhou Z."/>
            <person name="Wang C."/>
            <person name="Geng S."/>
            <person name="Li B."/>
            <person name="Dong Q."/>
            <person name="Hou Y."/>
            <person name="Wang H."/>
            <person name="Ai P."/>
            <person name="Liu Z."/>
            <person name="Yi F."/>
            <person name="Sun M."/>
            <person name="An G."/>
            <person name="Cheng J."/>
            <person name="Zhang Y."/>
            <person name="Shi Q."/>
            <person name="Xie Y."/>
            <person name="Shi X."/>
            <person name="Chang Y."/>
            <person name="Huang F."/>
            <person name="Chen Y."/>
            <person name="Hong S."/>
            <person name="Mi L."/>
            <person name="Sun Q."/>
            <person name="Zhang L."/>
            <person name="Zhou B."/>
            <person name="Peng R."/>
            <person name="Zhang X."/>
            <person name="Liu F."/>
        </authorList>
    </citation>
    <scope>NUCLEOTIDE SEQUENCE [LARGE SCALE GENOMIC DNA]</scope>
    <source>
        <strain evidence="2">cv. PA1801</strain>
    </source>
</reference>
<protein>
    <submittedName>
        <fullName evidence="1">Uncharacterized protein</fullName>
    </submittedName>
</protein>
<dbReference type="EMBL" id="SMMG02000001">
    <property type="protein sequence ID" value="KAA3489646.1"/>
    <property type="molecule type" value="Genomic_DNA"/>
</dbReference>
<accession>A0A5B6X7T3</accession>
<organism evidence="1 2">
    <name type="scientific">Gossypium australe</name>
    <dbReference type="NCBI Taxonomy" id="47621"/>
    <lineage>
        <taxon>Eukaryota</taxon>
        <taxon>Viridiplantae</taxon>
        <taxon>Streptophyta</taxon>
        <taxon>Embryophyta</taxon>
        <taxon>Tracheophyta</taxon>
        <taxon>Spermatophyta</taxon>
        <taxon>Magnoliopsida</taxon>
        <taxon>eudicotyledons</taxon>
        <taxon>Gunneridae</taxon>
        <taxon>Pentapetalae</taxon>
        <taxon>rosids</taxon>
        <taxon>malvids</taxon>
        <taxon>Malvales</taxon>
        <taxon>Malvaceae</taxon>
        <taxon>Malvoideae</taxon>
        <taxon>Gossypium</taxon>
    </lineage>
</organism>
<keyword evidence="2" id="KW-1185">Reference proteome</keyword>
<evidence type="ECO:0000313" key="1">
    <source>
        <dbReference type="EMBL" id="KAA3489646.1"/>
    </source>
</evidence>
<proteinExistence type="predicted"/>
<dbReference type="Proteomes" id="UP000325315">
    <property type="component" value="Unassembled WGS sequence"/>
</dbReference>
<name>A0A5B6X7T3_9ROSI</name>
<evidence type="ECO:0000313" key="2">
    <source>
        <dbReference type="Proteomes" id="UP000325315"/>
    </source>
</evidence>
<comment type="caution">
    <text evidence="1">The sequence shown here is derived from an EMBL/GenBank/DDBJ whole genome shotgun (WGS) entry which is preliminary data.</text>
</comment>